<evidence type="ECO:0000256" key="2">
    <source>
        <dbReference type="ARBA" id="ARBA00022490"/>
    </source>
</evidence>
<dbReference type="PANTHER" id="PTHR42714:SF2">
    <property type="entry name" value="TRNA MODIFICATION GTPASE GTPBP3, MITOCHONDRIAL"/>
    <property type="match status" value="1"/>
</dbReference>
<evidence type="ECO:0000256" key="7">
    <source>
        <dbReference type="ARBA" id="ARBA00022842"/>
    </source>
</evidence>
<keyword evidence="5 10" id="KW-0547">Nucleotide-binding</keyword>
<feature type="binding site" evidence="10">
    <location>
        <begin position="248"/>
        <end position="254"/>
    </location>
    <ligand>
        <name>GTP</name>
        <dbReference type="ChEBI" id="CHEBI:37565"/>
    </ligand>
</feature>
<keyword evidence="9 10" id="KW-0342">GTP-binding</keyword>
<feature type="binding site" evidence="10">
    <location>
        <position position="229"/>
    </location>
    <ligand>
        <name>K(+)</name>
        <dbReference type="ChEBI" id="CHEBI:29103"/>
    </ligand>
</feature>
<dbReference type="GO" id="GO:0046872">
    <property type="term" value="F:metal ion binding"/>
    <property type="evidence" value="ECO:0007669"/>
    <property type="project" value="UniProtKB-KW"/>
</dbReference>
<dbReference type="AlphaFoldDB" id="A0AAE3LHP3"/>
<dbReference type="InterPro" id="IPR025867">
    <property type="entry name" value="MnmE_helical"/>
</dbReference>
<dbReference type="GO" id="GO:0003924">
    <property type="term" value="F:GTPase activity"/>
    <property type="evidence" value="ECO:0007669"/>
    <property type="project" value="UniProtKB-UniRule"/>
</dbReference>
<dbReference type="CDD" id="cd14858">
    <property type="entry name" value="TrmE_N"/>
    <property type="match status" value="1"/>
</dbReference>
<dbReference type="FunFam" id="3.30.1360.120:FF:000003">
    <property type="entry name" value="tRNA modification GTPase MnmE"/>
    <property type="match status" value="1"/>
</dbReference>
<keyword evidence="14" id="KW-1185">Reference proteome</keyword>
<comment type="caution">
    <text evidence="13">The sequence shown here is derived from an EMBL/GenBank/DDBJ whole genome shotgun (WGS) entry which is preliminary data.</text>
</comment>
<dbReference type="GO" id="GO:0042802">
    <property type="term" value="F:identical protein binding"/>
    <property type="evidence" value="ECO:0007669"/>
    <property type="project" value="UniProtKB-ARBA"/>
</dbReference>
<feature type="binding site" evidence="10">
    <location>
        <position position="254"/>
    </location>
    <ligand>
        <name>Mg(2+)</name>
        <dbReference type="ChEBI" id="CHEBI:18420"/>
    </ligand>
</feature>
<keyword evidence="6 10" id="KW-0378">Hydrolase</keyword>
<dbReference type="HAMAP" id="MF_00379">
    <property type="entry name" value="GTPase_MnmE"/>
    <property type="match status" value="1"/>
</dbReference>
<evidence type="ECO:0000259" key="12">
    <source>
        <dbReference type="PROSITE" id="PS51709"/>
    </source>
</evidence>
<evidence type="ECO:0000256" key="1">
    <source>
        <dbReference type="ARBA" id="ARBA00011043"/>
    </source>
</evidence>
<dbReference type="PANTHER" id="PTHR42714">
    <property type="entry name" value="TRNA MODIFICATION GTPASE GTPBP3"/>
    <property type="match status" value="1"/>
</dbReference>
<keyword evidence="3 10" id="KW-0819">tRNA processing</keyword>
<sequence length="456" mass="49757">MKDICAVSTPLAEGGISVIRISGENAISIGAKVFKPLSCKSVENMAGYTCAYGKIVDKNGREVDDGVLTVFRAPKSYTGENVCEISCHGGIYVTKKVLRLCIEQGAELAQRGEFTKRAFLNGKLSLTQAEGVMETISAQGEYALNSANLTKEGRLFRLISDMSRKFVTILGELAAWVDYPEEDLPEISEDNLRESLKNALAGLDKIIADHDSGMILKNGVDTVIAGKPNVGKSTLMNMLLGYDRSIVTNVAGTTRDVIEESAKLGELILKLSDTAGIHETDDEVEKIGVDIAKKKLKNAMLVIEVFDISRELDEEDLELLEYVKKLGKKVIIVLNKSDLENVVERSLLEKYSDYVIEISAKLDEGREELQKATEKLLGIGGYDADSTIFANERQIACAERARKYLAMALESLDMGETLDAVTVMIDNGANALLELTGEKATEAVVDEVFSKFCVGK</sequence>
<reference evidence="13 14" key="1">
    <citation type="journal article" date="2021" name="ISME Commun">
        <title>Automated analysis of genomic sequences facilitates high-throughput and comprehensive description of bacteria.</title>
        <authorList>
            <person name="Hitch T.C.A."/>
        </authorList>
    </citation>
    <scope>NUCLEOTIDE SEQUENCE [LARGE SCALE GENOMIC DNA]</scope>
    <source>
        <strain evidence="13 14">Sanger_31</strain>
    </source>
</reference>
<name>A0AAE3LHP3_9FIRM</name>
<feature type="binding site" evidence="10">
    <location>
        <position position="233"/>
    </location>
    <ligand>
        <name>Mg(2+)</name>
        <dbReference type="ChEBI" id="CHEBI:18420"/>
    </ligand>
</feature>
<evidence type="ECO:0000313" key="13">
    <source>
        <dbReference type="EMBL" id="MCU6705944.1"/>
    </source>
</evidence>
<keyword evidence="2 10" id="KW-0963">Cytoplasm</keyword>
<comment type="subunit">
    <text evidence="10">Homodimer. Heterotetramer of two MnmE and two MnmG subunits.</text>
</comment>
<dbReference type="NCBIfam" id="TIGR00231">
    <property type="entry name" value="small_GTP"/>
    <property type="match status" value="1"/>
</dbReference>
<feature type="binding site" evidence="10">
    <location>
        <position position="250"/>
    </location>
    <ligand>
        <name>K(+)</name>
        <dbReference type="ChEBI" id="CHEBI:29103"/>
    </ligand>
</feature>
<feature type="binding site" evidence="10">
    <location>
        <begin position="273"/>
        <end position="276"/>
    </location>
    <ligand>
        <name>GTP</name>
        <dbReference type="ChEBI" id="CHEBI:37565"/>
    </ligand>
</feature>
<evidence type="ECO:0000256" key="4">
    <source>
        <dbReference type="ARBA" id="ARBA00022723"/>
    </source>
</evidence>
<dbReference type="InterPro" id="IPR031168">
    <property type="entry name" value="G_TrmE"/>
</dbReference>
<dbReference type="Gene3D" id="3.40.50.300">
    <property type="entry name" value="P-loop containing nucleotide triphosphate hydrolases"/>
    <property type="match status" value="1"/>
</dbReference>
<feature type="binding site" evidence="10">
    <location>
        <position position="248"/>
    </location>
    <ligand>
        <name>K(+)</name>
        <dbReference type="ChEBI" id="CHEBI:29103"/>
    </ligand>
</feature>
<dbReference type="InterPro" id="IPR004520">
    <property type="entry name" value="GTPase_MnmE"/>
</dbReference>
<dbReference type="RefSeq" id="WP_267301139.1">
    <property type="nucleotide sequence ID" value="NZ_JAOQJZ010000007.1"/>
</dbReference>
<feature type="binding site" evidence="10">
    <location>
        <position position="20"/>
    </location>
    <ligand>
        <name>(6S)-5-formyl-5,6,7,8-tetrahydrofolate</name>
        <dbReference type="ChEBI" id="CHEBI:57457"/>
    </ligand>
</feature>
<dbReference type="CDD" id="cd04164">
    <property type="entry name" value="trmE"/>
    <property type="match status" value="1"/>
</dbReference>
<dbReference type="Gene3D" id="3.30.1360.120">
    <property type="entry name" value="Probable tRNA modification gtpase trme, domain 1"/>
    <property type="match status" value="1"/>
</dbReference>
<comment type="subcellular location">
    <subcellularLocation>
        <location evidence="10">Cytoplasm</location>
    </subcellularLocation>
</comment>
<dbReference type="GO" id="GO:0002098">
    <property type="term" value="P:tRNA wobble uridine modification"/>
    <property type="evidence" value="ECO:0007669"/>
    <property type="project" value="TreeGrafter"/>
</dbReference>
<dbReference type="Pfam" id="PF12631">
    <property type="entry name" value="MnmE_helical"/>
    <property type="match status" value="1"/>
</dbReference>
<dbReference type="InterPro" id="IPR005225">
    <property type="entry name" value="Small_GTP-bd"/>
</dbReference>
<evidence type="ECO:0000256" key="11">
    <source>
        <dbReference type="RuleBase" id="RU003313"/>
    </source>
</evidence>
<dbReference type="EMBL" id="JAOQJZ010000007">
    <property type="protein sequence ID" value="MCU6705944.1"/>
    <property type="molecule type" value="Genomic_DNA"/>
</dbReference>
<comment type="caution">
    <text evidence="10">Lacks conserved residue(s) required for the propagation of feature annotation.</text>
</comment>
<dbReference type="NCBIfam" id="TIGR00450">
    <property type="entry name" value="mnmE_trmE_thdF"/>
    <property type="match status" value="1"/>
</dbReference>
<organism evidence="13 14">
    <name type="scientific">Hominimerdicola aceti</name>
    <dbReference type="NCBI Taxonomy" id="2981726"/>
    <lineage>
        <taxon>Bacteria</taxon>
        <taxon>Bacillati</taxon>
        <taxon>Bacillota</taxon>
        <taxon>Clostridia</taxon>
        <taxon>Eubacteriales</taxon>
        <taxon>Oscillospiraceae</taxon>
        <taxon>Hominimerdicola</taxon>
    </lineage>
</organism>
<dbReference type="GO" id="GO:0005525">
    <property type="term" value="F:GTP binding"/>
    <property type="evidence" value="ECO:0007669"/>
    <property type="project" value="UniProtKB-UniRule"/>
</dbReference>
<feature type="binding site" evidence="10">
    <location>
        <position position="123"/>
    </location>
    <ligand>
        <name>(6S)-5-formyl-5,6,7,8-tetrahydrofolate</name>
        <dbReference type="ChEBI" id="CHEBI:57457"/>
    </ligand>
</feature>
<feature type="binding site" evidence="10">
    <location>
        <position position="456"/>
    </location>
    <ligand>
        <name>(6S)-5-formyl-5,6,7,8-tetrahydrofolate</name>
        <dbReference type="ChEBI" id="CHEBI:57457"/>
    </ligand>
</feature>
<dbReference type="Gene3D" id="1.20.120.430">
    <property type="entry name" value="tRNA modification GTPase MnmE domain 2"/>
    <property type="match status" value="1"/>
</dbReference>
<dbReference type="InterPro" id="IPR027266">
    <property type="entry name" value="TrmE/GcvT-like"/>
</dbReference>
<comment type="cofactor">
    <cofactor evidence="10">
        <name>K(+)</name>
        <dbReference type="ChEBI" id="CHEBI:29103"/>
    </cofactor>
    <text evidence="10">Binds 1 potassium ion per subunit.</text>
</comment>
<dbReference type="Proteomes" id="UP001208131">
    <property type="component" value="Unassembled WGS sequence"/>
</dbReference>
<protein>
    <recommendedName>
        <fullName evidence="10">tRNA modification GTPase MnmE</fullName>
        <ecNumber evidence="10">3.6.-.-</ecNumber>
    </recommendedName>
</protein>
<evidence type="ECO:0000256" key="8">
    <source>
        <dbReference type="ARBA" id="ARBA00022958"/>
    </source>
</evidence>
<evidence type="ECO:0000313" key="14">
    <source>
        <dbReference type="Proteomes" id="UP001208131"/>
    </source>
</evidence>
<comment type="function">
    <text evidence="10">Exhibits a very high intrinsic GTPase hydrolysis rate. Involved in the addition of a carboxymethylaminomethyl (cmnm) group at the wobble position (U34) of certain tRNAs, forming tRNA-cmnm(5)s(2)U34.</text>
</comment>
<keyword evidence="4 10" id="KW-0479">Metal-binding</keyword>
<dbReference type="InterPro" id="IPR006073">
    <property type="entry name" value="GTP-bd"/>
</dbReference>
<feature type="binding site" evidence="10">
    <location>
        <position position="253"/>
    </location>
    <ligand>
        <name>K(+)</name>
        <dbReference type="ChEBI" id="CHEBI:29103"/>
    </ligand>
</feature>
<evidence type="ECO:0000256" key="3">
    <source>
        <dbReference type="ARBA" id="ARBA00022694"/>
    </source>
</evidence>
<dbReference type="InterPro" id="IPR027368">
    <property type="entry name" value="MnmE_dom2"/>
</dbReference>
<dbReference type="InterPro" id="IPR027417">
    <property type="entry name" value="P-loop_NTPase"/>
</dbReference>
<keyword evidence="8 10" id="KW-0630">Potassium</keyword>
<keyword evidence="7 10" id="KW-0460">Magnesium</keyword>
<feature type="domain" description="TrmE-type G" evidence="12">
    <location>
        <begin position="219"/>
        <end position="378"/>
    </location>
</feature>
<dbReference type="GO" id="GO:0005829">
    <property type="term" value="C:cytosol"/>
    <property type="evidence" value="ECO:0007669"/>
    <property type="project" value="TreeGrafter"/>
</dbReference>
<evidence type="ECO:0000256" key="5">
    <source>
        <dbReference type="ARBA" id="ARBA00022741"/>
    </source>
</evidence>
<dbReference type="PROSITE" id="PS51709">
    <property type="entry name" value="G_TRME"/>
    <property type="match status" value="1"/>
</dbReference>
<evidence type="ECO:0000256" key="6">
    <source>
        <dbReference type="ARBA" id="ARBA00022801"/>
    </source>
</evidence>
<proteinExistence type="inferred from homology"/>
<dbReference type="Pfam" id="PF10396">
    <property type="entry name" value="TrmE_N"/>
    <property type="match status" value="1"/>
</dbReference>
<accession>A0AAE3LHP3</accession>
<gene>
    <name evidence="10 13" type="primary">mnmE</name>
    <name evidence="10" type="synonym">trmE</name>
    <name evidence="13" type="ORF">OCV57_08395</name>
</gene>
<evidence type="ECO:0000256" key="10">
    <source>
        <dbReference type="HAMAP-Rule" id="MF_00379"/>
    </source>
</evidence>
<dbReference type="EC" id="3.6.-.-" evidence="10"/>
<evidence type="ECO:0000256" key="9">
    <source>
        <dbReference type="ARBA" id="ARBA00023134"/>
    </source>
</evidence>
<comment type="similarity">
    <text evidence="1 10 11">Belongs to the TRAFAC class TrmE-Era-EngA-EngB-Septin-like GTPase superfamily. TrmE GTPase family.</text>
</comment>
<feature type="binding site" evidence="10">
    <location>
        <position position="84"/>
    </location>
    <ligand>
        <name>(6S)-5-formyl-5,6,7,8-tetrahydrofolate</name>
        <dbReference type="ChEBI" id="CHEBI:57457"/>
    </ligand>
</feature>
<dbReference type="InterPro" id="IPR018948">
    <property type="entry name" value="GTP-bd_TrmE_N"/>
</dbReference>
<dbReference type="SUPFAM" id="SSF52540">
    <property type="entry name" value="P-loop containing nucleoside triphosphate hydrolases"/>
    <property type="match status" value="1"/>
</dbReference>
<feature type="binding site" evidence="10">
    <location>
        <begin position="229"/>
        <end position="234"/>
    </location>
    <ligand>
        <name>GTP</name>
        <dbReference type="ChEBI" id="CHEBI:37565"/>
    </ligand>
</feature>
<dbReference type="Pfam" id="PF01926">
    <property type="entry name" value="MMR_HSR1"/>
    <property type="match status" value="1"/>
</dbReference>
<dbReference type="FunFam" id="3.40.50.300:FF:001376">
    <property type="entry name" value="tRNA modification GTPase MnmE"/>
    <property type="match status" value="1"/>
</dbReference>
<dbReference type="GO" id="GO:0030488">
    <property type="term" value="P:tRNA methylation"/>
    <property type="evidence" value="ECO:0007669"/>
    <property type="project" value="TreeGrafter"/>
</dbReference>